<dbReference type="AlphaFoldDB" id="A0A2D4NR16"/>
<dbReference type="EMBL" id="IACN01016671">
    <property type="protein sequence ID" value="LAB47396.1"/>
    <property type="molecule type" value="Transcribed_RNA"/>
</dbReference>
<evidence type="ECO:0000313" key="2">
    <source>
        <dbReference type="EMBL" id="LAB47396.1"/>
    </source>
</evidence>
<feature type="compositionally biased region" description="Low complexity" evidence="1">
    <location>
        <begin position="28"/>
        <end position="40"/>
    </location>
</feature>
<evidence type="ECO:0000256" key="1">
    <source>
        <dbReference type="SAM" id="MobiDB-lite"/>
    </source>
</evidence>
<reference evidence="2" key="2">
    <citation type="submission" date="2017-11" db="EMBL/GenBank/DDBJ databases">
        <title>Coralsnake Venomics: Analyses of Venom Gland Transcriptomes and Proteomes of Six Brazilian Taxa.</title>
        <authorList>
            <person name="Aird S.D."/>
            <person name="Jorge da Silva N."/>
            <person name="Qiu L."/>
            <person name="Villar-Briones A."/>
            <person name="Aparecida-Saddi V."/>
            <person name="Campos-Telles M.P."/>
            <person name="Grau M."/>
            <person name="Mikheyev A.S."/>
        </authorList>
    </citation>
    <scope>NUCLEOTIDE SEQUENCE</scope>
    <source>
        <tissue evidence="2">Venom_gland</tissue>
    </source>
</reference>
<name>A0A2D4NR16_MICSU</name>
<protein>
    <submittedName>
        <fullName evidence="2">Uncharacterized protein</fullName>
    </submittedName>
</protein>
<feature type="region of interest" description="Disordered" evidence="1">
    <location>
        <begin position="94"/>
        <end position="113"/>
    </location>
</feature>
<organism evidence="2">
    <name type="scientific">Micrurus surinamensis</name>
    <name type="common">Surinam coral snake</name>
    <dbReference type="NCBI Taxonomy" id="129470"/>
    <lineage>
        <taxon>Eukaryota</taxon>
        <taxon>Metazoa</taxon>
        <taxon>Chordata</taxon>
        <taxon>Craniata</taxon>
        <taxon>Vertebrata</taxon>
        <taxon>Euteleostomi</taxon>
        <taxon>Lepidosauria</taxon>
        <taxon>Squamata</taxon>
        <taxon>Bifurcata</taxon>
        <taxon>Unidentata</taxon>
        <taxon>Episquamata</taxon>
        <taxon>Toxicofera</taxon>
        <taxon>Serpentes</taxon>
        <taxon>Colubroidea</taxon>
        <taxon>Elapidae</taxon>
        <taxon>Elapinae</taxon>
        <taxon>Micrurus</taxon>
    </lineage>
</organism>
<sequence length="147" mass="15042">MGSPHGGRAGPGGRGGGAAADGGGRGAAGAPHGTGPLLHGGLLGEVRGQAWLQARFPDRDLPGQLRQPLHRHHLVRHQPLCAAHAEGQPLTRALAGSWGAPSKGSLSPTGKEGDLVEEMPDSIRRPLQAKVDSLVTVLDYFPALAGE</sequence>
<proteinExistence type="predicted"/>
<reference evidence="2" key="1">
    <citation type="submission" date="2017-07" db="EMBL/GenBank/DDBJ databases">
        <authorList>
            <person name="Mikheyev A."/>
            <person name="Grau M."/>
        </authorList>
    </citation>
    <scope>NUCLEOTIDE SEQUENCE</scope>
    <source>
        <tissue evidence="2">Venom_gland</tissue>
    </source>
</reference>
<feature type="region of interest" description="Disordered" evidence="1">
    <location>
        <begin position="1"/>
        <end position="41"/>
    </location>
</feature>
<feature type="compositionally biased region" description="Gly residues" evidence="1">
    <location>
        <begin position="1"/>
        <end position="27"/>
    </location>
</feature>
<accession>A0A2D4NR16</accession>